<accession>A0A4R3L3I4</accession>
<evidence type="ECO:0000256" key="2">
    <source>
        <dbReference type="ARBA" id="ARBA00022692"/>
    </source>
</evidence>
<evidence type="ECO:0000313" key="7">
    <source>
        <dbReference type="Proteomes" id="UP000294937"/>
    </source>
</evidence>
<protein>
    <submittedName>
        <fullName evidence="6">Energy-coupling factor transport system permease protein</fullName>
    </submittedName>
</protein>
<dbReference type="Proteomes" id="UP000294937">
    <property type="component" value="Unassembled WGS sequence"/>
</dbReference>
<dbReference type="RefSeq" id="WP_165875920.1">
    <property type="nucleotide sequence ID" value="NZ_SMAG01000005.1"/>
</dbReference>
<evidence type="ECO:0000256" key="3">
    <source>
        <dbReference type="ARBA" id="ARBA00022989"/>
    </source>
</evidence>
<dbReference type="GO" id="GO:0005886">
    <property type="term" value="C:plasma membrane"/>
    <property type="evidence" value="ECO:0007669"/>
    <property type="project" value="UniProtKB-ARBA"/>
</dbReference>
<dbReference type="AlphaFoldDB" id="A0A4R3L3I4"/>
<name>A0A4R3L3I4_9BACL</name>
<comment type="caution">
    <text evidence="6">The sequence shown here is derived from an EMBL/GenBank/DDBJ whole genome shotgun (WGS) entry which is preliminary data.</text>
</comment>
<evidence type="ECO:0000256" key="1">
    <source>
        <dbReference type="ARBA" id="ARBA00004141"/>
    </source>
</evidence>
<comment type="subcellular location">
    <subcellularLocation>
        <location evidence="1">Membrane</location>
        <topology evidence="1">Multi-pass membrane protein</topology>
    </subcellularLocation>
</comment>
<sequence>MRLATSEFHPGVIGTYLLGLFLFSMLLFHPLFLILTMTQLLIFHKLFGDWRQVKEWLPFFFGMIGILIVINALLVHRGSHVLFTLHQPITLEAILYGGTLGLLIVTMFLIFMTYNILLPSEKFLYLAGKFLPKTALLVMMSLRMVPLLKQRITEIQAARRVRFSPSSDWFIQMKHHMQVVMTLTTWSLEEALESADSMHARGYGQRKRSVYEPYDWDRRDSVVVTFLVVSLLFIGWGWIQGYGVFTIYPVMEPLFTDSFEWVLAWLWLIWGAWPIWMEGGEWFRWHLLK</sequence>
<evidence type="ECO:0000256" key="4">
    <source>
        <dbReference type="ARBA" id="ARBA00023136"/>
    </source>
</evidence>
<keyword evidence="3 5" id="KW-1133">Transmembrane helix</keyword>
<organism evidence="6 7">
    <name type="scientific">Hazenella coriacea</name>
    <dbReference type="NCBI Taxonomy" id="1179467"/>
    <lineage>
        <taxon>Bacteria</taxon>
        <taxon>Bacillati</taxon>
        <taxon>Bacillota</taxon>
        <taxon>Bacilli</taxon>
        <taxon>Bacillales</taxon>
        <taxon>Thermoactinomycetaceae</taxon>
        <taxon>Hazenella</taxon>
    </lineage>
</organism>
<dbReference type="PANTHER" id="PTHR33514">
    <property type="entry name" value="PROTEIN ABCI12, CHLOROPLASTIC"/>
    <property type="match status" value="1"/>
</dbReference>
<dbReference type="CDD" id="cd16914">
    <property type="entry name" value="EcfT"/>
    <property type="match status" value="1"/>
</dbReference>
<dbReference type="InterPro" id="IPR003339">
    <property type="entry name" value="ABC/ECF_trnsptr_transmembrane"/>
</dbReference>
<evidence type="ECO:0000313" key="6">
    <source>
        <dbReference type="EMBL" id="TCS93822.1"/>
    </source>
</evidence>
<keyword evidence="7" id="KW-1185">Reference proteome</keyword>
<feature type="transmembrane region" description="Helical" evidence="5">
    <location>
        <begin position="12"/>
        <end position="36"/>
    </location>
</feature>
<dbReference type="EMBL" id="SMAG01000005">
    <property type="protein sequence ID" value="TCS93822.1"/>
    <property type="molecule type" value="Genomic_DNA"/>
</dbReference>
<evidence type="ECO:0000256" key="5">
    <source>
        <dbReference type="SAM" id="Phobius"/>
    </source>
</evidence>
<proteinExistence type="predicted"/>
<keyword evidence="4 5" id="KW-0472">Membrane</keyword>
<gene>
    <name evidence="6" type="ORF">EDD58_10530</name>
</gene>
<reference evidence="6 7" key="1">
    <citation type="submission" date="2019-03" db="EMBL/GenBank/DDBJ databases">
        <title>Genomic Encyclopedia of Type Strains, Phase IV (KMG-IV): sequencing the most valuable type-strain genomes for metagenomic binning, comparative biology and taxonomic classification.</title>
        <authorList>
            <person name="Goeker M."/>
        </authorList>
    </citation>
    <scope>NUCLEOTIDE SEQUENCE [LARGE SCALE GENOMIC DNA]</scope>
    <source>
        <strain evidence="6 7">DSM 45707</strain>
    </source>
</reference>
<dbReference type="Pfam" id="PF02361">
    <property type="entry name" value="CbiQ"/>
    <property type="match status" value="1"/>
</dbReference>
<keyword evidence="2 5" id="KW-0812">Transmembrane</keyword>
<feature type="transmembrane region" description="Helical" evidence="5">
    <location>
        <begin position="221"/>
        <end position="239"/>
    </location>
</feature>
<feature type="transmembrane region" description="Helical" evidence="5">
    <location>
        <begin position="259"/>
        <end position="276"/>
    </location>
</feature>
<feature type="transmembrane region" description="Helical" evidence="5">
    <location>
        <begin position="94"/>
        <end position="117"/>
    </location>
</feature>
<feature type="transmembrane region" description="Helical" evidence="5">
    <location>
        <begin position="56"/>
        <end position="74"/>
    </location>
</feature>
<dbReference type="PANTHER" id="PTHR33514:SF13">
    <property type="entry name" value="PROTEIN ABCI12, CHLOROPLASTIC"/>
    <property type="match status" value="1"/>
</dbReference>